<name>A0AAE7CTM8_9LACT</name>
<dbReference type="AlphaFoldDB" id="A0AAE7CTM8"/>
<proteinExistence type="predicted"/>
<dbReference type="EMBL" id="CP047629">
    <property type="protein sequence ID" value="QIW59630.1"/>
    <property type="molecule type" value="Genomic_DNA"/>
</dbReference>
<evidence type="ECO:0000256" key="1">
    <source>
        <dbReference type="SAM" id="Phobius"/>
    </source>
</evidence>
<accession>A0AAE7CTM8</accession>
<feature type="transmembrane region" description="Helical" evidence="1">
    <location>
        <begin position="41"/>
        <end position="65"/>
    </location>
</feature>
<reference evidence="2 3" key="1">
    <citation type="submission" date="2019-12" db="EMBL/GenBank/DDBJ databases">
        <title>Whole genome sequences of Lactococcus raffinolactis strains isolated from sewage.</title>
        <authorList>
            <person name="Ybazeta G."/>
            <person name="Ross M."/>
            <person name="Brabant-Kirwan D."/>
            <person name="Saleh M."/>
            <person name="Dillon J.A."/>
            <person name="Splinter K."/>
            <person name="Nokhbeh R."/>
        </authorList>
    </citation>
    <scope>NUCLEOTIDE SEQUENCE [LARGE SCALE GENOMIC DNA]</scope>
    <source>
        <strain evidence="2 3">Lr_19_14</strain>
        <plasmid evidence="2 3">pLraf_19_14_1</plasmid>
    </source>
</reference>
<sequence length="66" mass="7812">MVKKLVAFMREKKNEDFFYEGFYHTILGERRNHRKIRIEKGIIVLGYAGFTLFICLIAISIANLFK</sequence>
<keyword evidence="3" id="KW-1185">Reference proteome</keyword>
<organism evidence="2 3">
    <name type="scientific">Pseudolactococcus raffinolactis</name>
    <dbReference type="NCBI Taxonomy" id="1366"/>
    <lineage>
        <taxon>Bacteria</taxon>
        <taxon>Bacillati</taxon>
        <taxon>Bacillota</taxon>
        <taxon>Bacilli</taxon>
        <taxon>Lactobacillales</taxon>
        <taxon>Streptococcaceae</taxon>
        <taxon>Pseudolactococcus</taxon>
    </lineage>
</organism>
<evidence type="ECO:0000313" key="3">
    <source>
        <dbReference type="Proteomes" id="UP000501558"/>
    </source>
</evidence>
<keyword evidence="1" id="KW-1133">Transmembrane helix</keyword>
<dbReference type="Proteomes" id="UP000501558">
    <property type="component" value="Plasmid pLraf_19_14_1"/>
</dbReference>
<dbReference type="RefSeq" id="WP_167841691.1">
    <property type="nucleotide sequence ID" value="NZ_CP047629.1"/>
</dbReference>
<evidence type="ECO:0000313" key="2">
    <source>
        <dbReference type="EMBL" id="QIW59630.1"/>
    </source>
</evidence>
<keyword evidence="1" id="KW-0812">Transmembrane</keyword>
<keyword evidence="1" id="KW-0472">Membrane</keyword>
<keyword evidence="2" id="KW-0614">Plasmid</keyword>
<geneLocation type="plasmid" evidence="2 3">
    <name>pLraf_19_14_1</name>
</geneLocation>
<gene>
    <name evidence="2" type="ORF">GU334_11715</name>
</gene>
<protein>
    <submittedName>
        <fullName evidence="2">Uncharacterized protein</fullName>
    </submittedName>
</protein>